<dbReference type="PROSITE" id="PS50005">
    <property type="entry name" value="TPR"/>
    <property type="match status" value="1"/>
</dbReference>
<proteinExistence type="predicted"/>
<evidence type="ECO:0000256" key="1">
    <source>
        <dbReference type="PROSITE-ProRule" id="PRU00339"/>
    </source>
</evidence>
<evidence type="ECO:0000313" key="3">
    <source>
        <dbReference type="Proteomes" id="UP000199634"/>
    </source>
</evidence>
<dbReference type="SUPFAM" id="SSF48452">
    <property type="entry name" value="TPR-like"/>
    <property type="match status" value="1"/>
</dbReference>
<dbReference type="STRING" id="1159016.SAMN02927937_01327"/>
<dbReference type="AlphaFoldDB" id="A0A1H6KSS7"/>
<evidence type="ECO:0000313" key="2">
    <source>
        <dbReference type="EMBL" id="SEH76961.1"/>
    </source>
</evidence>
<dbReference type="SMART" id="SM00028">
    <property type="entry name" value="TPR"/>
    <property type="match status" value="3"/>
</dbReference>
<keyword evidence="1" id="KW-0802">TPR repeat</keyword>
<sequence>MMSMFITCSSSFAQKNELKEIEKLVKKNNTTEVVKLLEKVETMLPEATDDQKAAYYFFKAKNEVNLAKNGIDFNENRSKAVRSINQLIKFENETKSKKYTTEILPVKNNLLAELVDDAIDNNRNKNYKKSSRLFEQAYNLNNVDTVYLYNAANDAVNAKDYDFAETKFKELIALKYNGKSKTYVATSQTTGKVESFGIDKKVRDLAVKSGTHSAPETIFNKSALPTIYNSLTHILLNKENYSEAEEYALKAYDLDKENINNLLNVLYLYYNTNRLDKYEEYANEGVEKFPKNELLLYNLAVIHIKNNENEQAVNYLNKILTLNKNNFDALKTLGNLELQKDAEVTNKINALPNTASADKKRNQLMQEKRTVYINALEYYQQAKAVNDKDESLNELITQIQDFLDKN</sequence>
<dbReference type="InterPro" id="IPR011990">
    <property type="entry name" value="TPR-like_helical_dom_sf"/>
</dbReference>
<reference evidence="3" key="1">
    <citation type="submission" date="2016-10" db="EMBL/GenBank/DDBJ databases">
        <authorList>
            <person name="Varghese N."/>
            <person name="Submissions S."/>
        </authorList>
    </citation>
    <scope>NUCLEOTIDE SEQUENCE [LARGE SCALE GENOMIC DNA]</scope>
    <source>
        <strain evidence="3">CGMCC 1.10825</strain>
    </source>
</reference>
<name>A0A1H6KSS7_9FLAO</name>
<dbReference type="Proteomes" id="UP000199634">
    <property type="component" value="Unassembled WGS sequence"/>
</dbReference>
<accession>A0A1H6KSS7</accession>
<keyword evidence="3" id="KW-1185">Reference proteome</keyword>
<organism evidence="2 3">
    <name type="scientific">Paenimyroides marinum</name>
    <dbReference type="NCBI Taxonomy" id="1159016"/>
    <lineage>
        <taxon>Bacteria</taxon>
        <taxon>Pseudomonadati</taxon>
        <taxon>Bacteroidota</taxon>
        <taxon>Flavobacteriia</taxon>
        <taxon>Flavobacteriales</taxon>
        <taxon>Flavobacteriaceae</taxon>
        <taxon>Paenimyroides</taxon>
    </lineage>
</organism>
<protein>
    <submittedName>
        <fullName evidence="2">Tetratricopeptide repeat-containing protein</fullName>
    </submittedName>
</protein>
<dbReference type="Pfam" id="PF13181">
    <property type="entry name" value="TPR_8"/>
    <property type="match status" value="2"/>
</dbReference>
<gene>
    <name evidence="2" type="ORF">SAMN02927937_01327</name>
</gene>
<dbReference type="EMBL" id="FNXE01000015">
    <property type="protein sequence ID" value="SEH76961.1"/>
    <property type="molecule type" value="Genomic_DNA"/>
</dbReference>
<dbReference type="InterPro" id="IPR019734">
    <property type="entry name" value="TPR_rpt"/>
</dbReference>
<dbReference type="Gene3D" id="1.25.40.10">
    <property type="entry name" value="Tetratricopeptide repeat domain"/>
    <property type="match status" value="2"/>
</dbReference>
<feature type="repeat" description="TPR" evidence="1">
    <location>
        <begin position="293"/>
        <end position="326"/>
    </location>
</feature>